<evidence type="ECO:0000313" key="7">
    <source>
        <dbReference type="Proteomes" id="UP000187429"/>
    </source>
</evidence>
<proteinExistence type="predicted"/>
<feature type="coiled-coil region" evidence="3">
    <location>
        <begin position="52"/>
        <end position="79"/>
    </location>
</feature>
<feature type="compositionally biased region" description="Basic residues" evidence="4">
    <location>
        <begin position="710"/>
        <end position="720"/>
    </location>
</feature>
<evidence type="ECO:0000256" key="2">
    <source>
        <dbReference type="PROSITE-ProRule" id="PRU00035"/>
    </source>
</evidence>
<feature type="compositionally biased region" description="Low complexity" evidence="4">
    <location>
        <begin position="278"/>
        <end position="305"/>
    </location>
</feature>
<reference evidence="7" key="1">
    <citation type="submission" date="2017-01" db="EMBL/GenBank/DDBJ databases">
        <authorList>
            <person name="Wang Y."/>
            <person name="White M."/>
            <person name="Kvist S."/>
            <person name="Moncalvo J.-M."/>
        </authorList>
    </citation>
    <scope>NUCLEOTIDE SEQUENCE [LARGE SCALE GENOMIC DNA]</scope>
    <source>
        <strain evidence="7">ID-206-W2</strain>
    </source>
</reference>
<dbReference type="SMART" id="SM00297">
    <property type="entry name" value="BROMO"/>
    <property type="match status" value="1"/>
</dbReference>
<dbReference type="PANTHER" id="PTHR15398">
    <property type="entry name" value="BROMODOMAIN-CONTAINING PROTEIN 8"/>
    <property type="match status" value="1"/>
</dbReference>
<keyword evidence="1 2" id="KW-0103">Bromodomain</keyword>
<organism evidence="6 7">
    <name type="scientific">Smittium culicis</name>
    <dbReference type="NCBI Taxonomy" id="133412"/>
    <lineage>
        <taxon>Eukaryota</taxon>
        <taxon>Fungi</taxon>
        <taxon>Fungi incertae sedis</taxon>
        <taxon>Zoopagomycota</taxon>
        <taxon>Kickxellomycotina</taxon>
        <taxon>Harpellomycetes</taxon>
        <taxon>Harpellales</taxon>
        <taxon>Legeriomycetaceae</taxon>
        <taxon>Smittium</taxon>
    </lineage>
</organism>
<sequence>METPKQNLIEESKPTTSNSNDFEVDPDLSLTVDQNDPDSFILELSRLSKLLVDNLACESRNLEQEINLLKAKFNSLSDTKRISEETLLEILNHLNLTAPRDLFEEKKVDLSQSDELTAAKNTSKLNFDITEKMKMSPELQDCESNEVKNSNPINNNSNTIENSINSAIIESEKKSHLTDPNNVAEILTENFDLKNIYNNPSKVKNIISDNELETDKKQIIDLSAEDSESTKPTIVDDSENYLDKNTIEISSQNSADIPCSDISKRPTILVTGSNSAVSPLPLSPKSPLKKSNSSKPTPKSTPTSEKTTDAIIDDTKLSALNKFKNNSKKSSPSIPTGSSINTPISTTPMALNDSNQSEKQLQMQVLNETYQKRWKKNIANVWMDINAHRLGSVFATAIKDVDAPRYSEAIKFPLDLKLIKNRIRDNEITSTNEFYREILLMFQNALMYNHETSQVYKMTLEIIPDAKSIIEQLAATEFAFALTSNPALDDSAPNTASSAPNSSFTNLLGVQANTFSSASKNKNSPAFTPSSQINEERAHNSSNLDQLKNDKSKKSTDFADSSSLSDIKDLKSEDYSYPKTGLGLGLGLGLESDSDGESLSGASNSDLLTDIDVDYEYGFDSDLFHSPTSSKKKDTLPTDDNEASMMPAKNLLPVSDTQKAKRDLDNDEINEGANFLRKKRIDKSTPSAANKNAVIPSEPSPSPAPTSAQNKKKKKRKGYY</sequence>
<dbReference type="Proteomes" id="UP000187429">
    <property type="component" value="Unassembled WGS sequence"/>
</dbReference>
<name>A0A1R1Y8A7_9FUNG</name>
<dbReference type="GO" id="GO:0006325">
    <property type="term" value="P:chromatin organization"/>
    <property type="evidence" value="ECO:0007669"/>
    <property type="project" value="UniProtKB-ARBA"/>
</dbReference>
<evidence type="ECO:0000256" key="1">
    <source>
        <dbReference type="ARBA" id="ARBA00023117"/>
    </source>
</evidence>
<feature type="region of interest" description="Disordered" evidence="4">
    <location>
        <begin position="272"/>
        <end position="311"/>
    </location>
</feature>
<keyword evidence="7" id="KW-1185">Reference proteome</keyword>
<accession>A0A1R1Y8A7</accession>
<dbReference type="PROSITE" id="PS50014">
    <property type="entry name" value="BROMODOMAIN_2"/>
    <property type="match status" value="1"/>
</dbReference>
<feature type="region of interest" description="Disordered" evidence="4">
    <location>
        <begin position="1"/>
        <end position="25"/>
    </location>
</feature>
<protein>
    <submittedName>
        <fullName evidence="6">Bromodomain-containing protein 8</fullName>
    </submittedName>
</protein>
<dbReference type="InterPro" id="IPR036427">
    <property type="entry name" value="Bromodomain-like_sf"/>
</dbReference>
<dbReference type="PRINTS" id="PR00503">
    <property type="entry name" value="BROMODOMAIN"/>
</dbReference>
<evidence type="ECO:0000259" key="5">
    <source>
        <dbReference type="PROSITE" id="PS50014"/>
    </source>
</evidence>
<dbReference type="PANTHER" id="PTHR15398:SF4">
    <property type="entry name" value="BROMODOMAIN-CONTAINING PROTEIN 8 ISOFORM X1"/>
    <property type="match status" value="1"/>
</dbReference>
<dbReference type="SUPFAM" id="SSF47370">
    <property type="entry name" value="Bromodomain"/>
    <property type="match status" value="1"/>
</dbReference>
<comment type="caution">
    <text evidence="6">The sequence shown here is derived from an EMBL/GenBank/DDBJ whole genome shotgun (WGS) entry which is preliminary data.</text>
</comment>
<keyword evidence="3" id="KW-0175">Coiled coil</keyword>
<dbReference type="Gene3D" id="1.20.920.10">
    <property type="entry name" value="Bromodomain-like"/>
    <property type="match status" value="1"/>
</dbReference>
<feature type="region of interest" description="Disordered" evidence="4">
    <location>
        <begin position="323"/>
        <end position="356"/>
    </location>
</feature>
<evidence type="ECO:0000256" key="3">
    <source>
        <dbReference type="SAM" id="Coils"/>
    </source>
</evidence>
<dbReference type="EMBL" id="LSSM01002094">
    <property type="protein sequence ID" value="OMJ23108.1"/>
    <property type="molecule type" value="Genomic_DNA"/>
</dbReference>
<evidence type="ECO:0000256" key="4">
    <source>
        <dbReference type="SAM" id="MobiDB-lite"/>
    </source>
</evidence>
<feature type="domain" description="Bromo" evidence="5">
    <location>
        <begin position="386"/>
        <end position="456"/>
    </location>
</feature>
<feature type="compositionally biased region" description="Basic and acidic residues" evidence="4">
    <location>
        <begin position="547"/>
        <end position="557"/>
    </location>
</feature>
<feature type="compositionally biased region" description="Polar residues" evidence="4">
    <location>
        <begin position="334"/>
        <end position="356"/>
    </location>
</feature>
<dbReference type="AlphaFoldDB" id="A0A1R1Y8A7"/>
<feature type="region of interest" description="Disordered" evidence="4">
    <location>
        <begin position="517"/>
        <end position="563"/>
    </location>
</feature>
<gene>
    <name evidence="6" type="ORF">AYI69_g5117</name>
</gene>
<dbReference type="Pfam" id="PF00439">
    <property type="entry name" value="Bromodomain"/>
    <property type="match status" value="1"/>
</dbReference>
<feature type="compositionally biased region" description="Polar residues" evidence="4">
    <location>
        <begin position="517"/>
        <end position="533"/>
    </location>
</feature>
<dbReference type="GO" id="GO:0035267">
    <property type="term" value="C:NuA4 histone acetyltransferase complex"/>
    <property type="evidence" value="ECO:0007669"/>
    <property type="project" value="TreeGrafter"/>
</dbReference>
<dbReference type="InterPro" id="IPR001487">
    <property type="entry name" value="Bromodomain"/>
</dbReference>
<dbReference type="OrthoDB" id="1742084at2759"/>
<feature type="compositionally biased region" description="Low complexity" evidence="4">
    <location>
        <begin position="323"/>
        <end position="333"/>
    </location>
</feature>
<evidence type="ECO:0000313" key="6">
    <source>
        <dbReference type="EMBL" id="OMJ23108.1"/>
    </source>
</evidence>
<feature type="region of interest" description="Disordered" evidence="4">
    <location>
        <begin position="622"/>
        <end position="720"/>
    </location>
</feature>